<dbReference type="AlphaFoldDB" id="A0AA37RRX8"/>
<dbReference type="PANTHER" id="PTHR46796">
    <property type="entry name" value="HTH-TYPE TRANSCRIPTIONAL ACTIVATOR RHAS-RELATED"/>
    <property type="match status" value="1"/>
</dbReference>
<keyword evidence="1" id="KW-0805">Transcription regulation</keyword>
<organism evidence="5 6">
    <name type="scientific">Paraferrimonas sedimenticola</name>
    <dbReference type="NCBI Taxonomy" id="375674"/>
    <lineage>
        <taxon>Bacteria</taxon>
        <taxon>Pseudomonadati</taxon>
        <taxon>Pseudomonadota</taxon>
        <taxon>Gammaproteobacteria</taxon>
        <taxon>Alteromonadales</taxon>
        <taxon>Ferrimonadaceae</taxon>
        <taxon>Paraferrimonas</taxon>
    </lineage>
</organism>
<dbReference type="GO" id="GO:0043565">
    <property type="term" value="F:sequence-specific DNA binding"/>
    <property type="evidence" value="ECO:0007669"/>
    <property type="project" value="InterPro"/>
</dbReference>
<evidence type="ECO:0000256" key="1">
    <source>
        <dbReference type="ARBA" id="ARBA00023015"/>
    </source>
</evidence>
<keyword evidence="6" id="KW-1185">Reference proteome</keyword>
<gene>
    <name evidence="5" type="ORF">GCM10007895_02410</name>
</gene>
<evidence type="ECO:0000313" key="5">
    <source>
        <dbReference type="EMBL" id="GLP94935.1"/>
    </source>
</evidence>
<reference evidence="5" key="1">
    <citation type="journal article" date="2014" name="Int. J. Syst. Evol. Microbiol.">
        <title>Complete genome sequence of Corynebacterium casei LMG S-19264T (=DSM 44701T), isolated from a smear-ripened cheese.</title>
        <authorList>
            <consortium name="US DOE Joint Genome Institute (JGI-PGF)"/>
            <person name="Walter F."/>
            <person name="Albersmeier A."/>
            <person name="Kalinowski J."/>
            <person name="Ruckert C."/>
        </authorList>
    </citation>
    <scope>NUCLEOTIDE SEQUENCE</scope>
    <source>
        <strain evidence="5">NBRC 101628</strain>
    </source>
</reference>
<dbReference type="GO" id="GO:0003700">
    <property type="term" value="F:DNA-binding transcription factor activity"/>
    <property type="evidence" value="ECO:0007669"/>
    <property type="project" value="InterPro"/>
</dbReference>
<dbReference type="Pfam" id="PF12833">
    <property type="entry name" value="HTH_18"/>
    <property type="match status" value="1"/>
</dbReference>
<dbReference type="InterPro" id="IPR050204">
    <property type="entry name" value="AraC_XylS_family_regulators"/>
</dbReference>
<comment type="caution">
    <text evidence="5">The sequence shown here is derived from an EMBL/GenBank/DDBJ whole genome shotgun (WGS) entry which is preliminary data.</text>
</comment>
<feature type="domain" description="HTH araC/xylS-type" evidence="4">
    <location>
        <begin position="211"/>
        <end position="313"/>
    </location>
</feature>
<accession>A0AA37RRX8</accession>
<dbReference type="EMBL" id="BSNC01000001">
    <property type="protein sequence ID" value="GLP94935.1"/>
    <property type="molecule type" value="Genomic_DNA"/>
</dbReference>
<sequence>MYKKQLFTDRSELTEYFNQAHEGRFDIIQLSPEPLKCLCEELLLNQIQLYWTRIYHPVIWSFQPNRADLRLNLVTTHTDEFTLWGNLFDQQTIVTQGNTEPTEGYQNGITQHLQLVLAEDFANTIGLPTGRNFCLRGLPIDRIHRLTAICDNAKNQLEELAQSDKTMLLHLGDYWNRVLTRELQETLCQVIENPEVSIDELTPTKPFQTVQELQKLFGTTLHEESVQVSDLAERIGVTERTIYSAFKASFGVGPRQIIEILRLHEFRKRLLEADPNRQTVTEIAFDLGFFEIGRIAQKYKKQFGELPKNTLKK</sequence>
<evidence type="ECO:0000256" key="3">
    <source>
        <dbReference type="ARBA" id="ARBA00023163"/>
    </source>
</evidence>
<dbReference type="PROSITE" id="PS01124">
    <property type="entry name" value="HTH_ARAC_FAMILY_2"/>
    <property type="match status" value="1"/>
</dbReference>
<keyword evidence="3" id="KW-0804">Transcription</keyword>
<evidence type="ECO:0000259" key="4">
    <source>
        <dbReference type="PROSITE" id="PS01124"/>
    </source>
</evidence>
<dbReference type="SMART" id="SM00342">
    <property type="entry name" value="HTH_ARAC"/>
    <property type="match status" value="1"/>
</dbReference>
<evidence type="ECO:0000313" key="6">
    <source>
        <dbReference type="Proteomes" id="UP001161422"/>
    </source>
</evidence>
<evidence type="ECO:0000256" key="2">
    <source>
        <dbReference type="ARBA" id="ARBA00023125"/>
    </source>
</evidence>
<keyword evidence="2" id="KW-0238">DNA-binding</keyword>
<proteinExistence type="predicted"/>
<name>A0AA37RRX8_9GAMM</name>
<dbReference type="RefSeq" id="WP_095506296.1">
    <property type="nucleotide sequence ID" value="NZ_BSNC01000001.1"/>
</dbReference>
<dbReference type="Proteomes" id="UP001161422">
    <property type="component" value="Unassembled WGS sequence"/>
</dbReference>
<dbReference type="InterPro" id="IPR018060">
    <property type="entry name" value="HTH_AraC"/>
</dbReference>
<protein>
    <recommendedName>
        <fullName evidence="4">HTH araC/xylS-type domain-containing protein</fullName>
    </recommendedName>
</protein>
<dbReference type="Gene3D" id="1.10.10.60">
    <property type="entry name" value="Homeodomain-like"/>
    <property type="match status" value="1"/>
</dbReference>
<reference evidence="5" key="2">
    <citation type="submission" date="2023-01" db="EMBL/GenBank/DDBJ databases">
        <title>Draft genome sequence of Paraferrimonas sedimenticola strain NBRC 101628.</title>
        <authorList>
            <person name="Sun Q."/>
            <person name="Mori K."/>
        </authorList>
    </citation>
    <scope>NUCLEOTIDE SEQUENCE</scope>
    <source>
        <strain evidence="5">NBRC 101628</strain>
    </source>
</reference>